<sequence>MDDKGTKFIDLNMDIEFGKDNFSSNREGFEEKGNDYAEFTSVLEGDGNDCGEFGSVFKRDGYYVGEFASIFEGDENDSREYASAVENVMTMTFESKDKLHGRAVMTHSMVLLEKHASQVYIRNVFYRVRKHLSRQDPLAAPALLHYRGSDGGQDRRIAVTNLALCLHILLMLISKLLVCYKFDIFLMIRSYHEGILLQGFGSLNFSIHFRPTNNQRIIGWQLETFQYIFL</sequence>
<proteinExistence type="predicted"/>
<dbReference type="AlphaFoldDB" id="A0ABD2Y0W0"/>
<reference evidence="2 3" key="1">
    <citation type="submission" date="2024-11" db="EMBL/GenBank/DDBJ databases">
        <title>A near-complete genome assembly of Cinchona calisaya.</title>
        <authorList>
            <person name="Lian D.C."/>
            <person name="Zhao X.W."/>
            <person name="Wei L."/>
        </authorList>
    </citation>
    <scope>NUCLEOTIDE SEQUENCE [LARGE SCALE GENOMIC DNA]</scope>
    <source>
        <tissue evidence="2">Nenye</tissue>
    </source>
</reference>
<gene>
    <name evidence="2" type="ORF">ACH5RR_039393</name>
</gene>
<keyword evidence="3" id="KW-1185">Reference proteome</keyword>
<keyword evidence="1" id="KW-1133">Transmembrane helix</keyword>
<accession>A0ABD2Y0W0</accession>
<evidence type="ECO:0000313" key="3">
    <source>
        <dbReference type="Proteomes" id="UP001630127"/>
    </source>
</evidence>
<comment type="caution">
    <text evidence="2">The sequence shown here is derived from an EMBL/GenBank/DDBJ whole genome shotgun (WGS) entry which is preliminary data.</text>
</comment>
<feature type="transmembrane region" description="Helical" evidence="1">
    <location>
        <begin position="157"/>
        <end position="180"/>
    </location>
</feature>
<name>A0ABD2Y0W0_9GENT</name>
<keyword evidence="1" id="KW-0472">Membrane</keyword>
<dbReference type="EMBL" id="JBJUIK010000016">
    <property type="protein sequence ID" value="KAL3500300.1"/>
    <property type="molecule type" value="Genomic_DNA"/>
</dbReference>
<protein>
    <submittedName>
        <fullName evidence="2">Uncharacterized protein</fullName>
    </submittedName>
</protein>
<evidence type="ECO:0000256" key="1">
    <source>
        <dbReference type="SAM" id="Phobius"/>
    </source>
</evidence>
<keyword evidence="1" id="KW-0812">Transmembrane</keyword>
<organism evidence="2 3">
    <name type="scientific">Cinchona calisaya</name>
    <dbReference type="NCBI Taxonomy" id="153742"/>
    <lineage>
        <taxon>Eukaryota</taxon>
        <taxon>Viridiplantae</taxon>
        <taxon>Streptophyta</taxon>
        <taxon>Embryophyta</taxon>
        <taxon>Tracheophyta</taxon>
        <taxon>Spermatophyta</taxon>
        <taxon>Magnoliopsida</taxon>
        <taxon>eudicotyledons</taxon>
        <taxon>Gunneridae</taxon>
        <taxon>Pentapetalae</taxon>
        <taxon>asterids</taxon>
        <taxon>lamiids</taxon>
        <taxon>Gentianales</taxon>
        <taxon>Rubiaceae</taxon>
        <taxon>Cinchonoideae</taxon>
        <taxon>Cinchoneae</taxon>
        <taxon>Cinchona</taxon>
    </lineage>
</organism>
<evidence type="ECO:0000313" key="2">
    <source>
        <dbReference type="EMBL" id="KAL3500300.1"/>
    </source>
</evidence>
<dbReference type="Proteomes" id="UP001630127">
    <property type="component" value="Unassembled WGS sequence"/>
</dbReference>